<gene>
    <name evidence="3" type="ORF">JF544_16120</name>
</gene>
<feature type="region of interest" description="Disordered" evidence="1">
    <location>
        <begin position="216"/>
        <end position="253"/>
    </location>
</feature>
<accession>A0ABS3DZL7</accession>
<organism evidence="3 4">
    <name type="scientific">Halobacillus kuroshimensis</name>
    <dbReference type="NCBI Taxonomy" id="302481"/>
    <lineage>
        <taxon>Bacteria</taxon>
        <taxon>Bacillati</taxon>
        <taxon>Bacillota</taxon>
        <taxon>Bacilli</taxon>
        <taxon>Bacillales</taxon>
        <taxon>Bacillaceae</taxon>
        <taxon>Halobacillus</taxon>
    </lineage>
</organism>
<dbReference type="RefSeq" id="WP_206935359.1">
    <property type="nucleotide sequence ID" value="NZ_JAEKJY010000005.1"/>
</dbReference>
<evidence type="ECO:0000256" key="1">
    <source>
        <dbReference type="SAM" id="MobiDB-lite"/>
    </source>
</evidence>
<dbReference type="EMBL" id="JAEKJY010000005">
    <property type="protein sequence ID" value="MBN8236787.1"/>
    <property type="molecule type" value="Genomic_DNA"/>
</dbReference>
<evidence type="ECO:0000259" key="2">
    <source>
        <dbReference type="PROSITE" id="PS51782"/>
    </source>
</evidence>
<reference evidence="3 4" key="1">
    <citation type="submission" date="2020-12" db="EMBL/GenBank/DDBJ databases">
        <title>Oil enriched cultivation method for isolating marine PHA-producing bacteria.</title>
        <authorList>
            <person name="Zheng W."/>
            <person name="Yu S."/>
            <person name="Huang Y."/>
        </authorList>
    </citation>
    <scope>NUCLEOTIDE SEQUENCE [LARGE SCALE GENOMIC DNA]</scope>
    <source>
        <strain evidence="3 4">SY-2-6</strain>
    </source>
</reference>
<dbReference type="Pfam" id="PF01476">
    <property type="entry name" value="LysM"/>
    <property type="match status" value="1"/>
</dbReference>
<comment type="caution">
    <text evidence="3">The sequence shown here is derived from an EMBL/GenBank/DDBJ whole genome shotgun (WGS) entry which is preliminary data.</text>
</comment>
<feature type="compositionally biased region" description="Acidic residues" evidence="1">
    <location>
        <begin position="236"/>
        <end position="245"/>
    </location>
</feature>
<feature type="domain" description="LysM" evidence="2">
    <location>
        <begin position="275"/>
        <end position="319"/>
    </location>
</feature>
<feature type="region of interest" description="Disordered" evidence="1">
    <location>
        <begin position="166"/>
        <end position="199"/>
    </location>
</feature>
<dbReference type="InterPro" id="IPR048862">
    <property type="entry name" value="SPOCS_spoVID_N"/>
</dbReference>
<feature type="compositionally biased region" description="Basic and acidic residues" evidence="1">
    <location>
        <begin position="166"/>
        <end position="180"/>
    </location>
</feature>
<dbReference type="InterPro" id="IPR036779">
    <property type="entry name" value="LysM_dom_sf"/>
</dbReference>
<dbReference type="Proteomes" id="UP000663970">
    <property type="component" value="Unassembled WGS sequence"/>
</dbReference>
<dbReference type="PROSITE" id="PS51782">
    <property type="entry name" value="LYSM"/>
    <property type="match status" value="1"/>
</dbReference>
<dbReference type="Gene3D" id="3.10.350.10">
    <property type="entry name" value="LysM domain"/>
    <property type="match status" value="1"/>
</dbReference>
<protein>
    <submittedName>
        <fullName evidence="3">LysM peptidoglycan-binding domain-containing protein</fullName>
    </submittedName>
</protein>
<sequence>MPNKQNVFSFYLDESIWFQEGQGVRELIGISLEPDITIEDRGDEVCLKGTVDLGGEYIPTGPQSEAEPSGASGARVMDSVEAQEDGVYVFSHAFPVEIRVPLERVSNLDDVLIDIETFDYELPADRQLRLHAQITINGVEEARNEAANDDAFDEPVQAGPVNFKEETQEAERAVPEKEAPVFRMNGQEQEEQEQEDDGRWFYKKSQSFPEFFGTEQEAVHDIQPSSDSTSDWGEVSVEESSESSESEAAPGGMDGIKQIFKHLFPNREDTYTRMKMYIAQGEETLTSIAEKYDVPVRQLERVNSCDEDVAPGQIVYIPD</sequence>
<keyword evidence="4" id="KW-1185">Reference proteome</keyword>
<dbReference type="Pfam" id="PF20918">
    <property type="entry name" value="SPOCS_spoVID-N"/>
    <property type="match status" value="1"/>
</dbReference>
<evidence type="ECO:0000313" key="3">
    <source>
        <dbReference type="EMBL" id="MBN8236787.1"/>
    </source>
</evidence>
<evidence type="ECO:0000313" key="4">
    <source>
        <dbReference type="Proteomes" id="UP000663970"/>
    </source>
</evidence>
<name>A0ABS3DZL7_9BACI</name>
<dbReference type="InterPro" id="IPR018392">
    <property type="entry name" value="LysM"/>
</dbReference>
<dbReference type="SUPFAM" id="SSF54106">
    <property type="entry name" value="LysM domain"/>
    <property type="match status" value="1"/>
</dbReference>
<proteinExistence type="predicted"/>
<dbReference type="CDD" id="cd00118">
    <property type="entry name" value="LysM"/>
    <property type="match status" value="1"/>
</dbReference>